<proteinExistence type="predicted"/>
<organism evidence="2 3">
    <name type="scientific">Agromyces tardus</name>
    <dbReference type="NCBI Taxonomy" id="2583849"/>
    <lineage>
        <taxon>Bacteria</taxon>
        <taxon>Bacillati</taxon>
        <taxon>Actinomycetota</taxon>
        <taxon>Actinomycetes</taxon>
        <taxon>Micrococcales</taxon>
        <taxon>Microbacteriaceae</taxon>
        <taxon>Agromyces</taxon>
    </lineage>
</organism>
<evidence type="ECO:0000313" key="2">
    <source>
        <dbReference type="EMBL" id="RNB49739.1"/>
    </source>
</evidence>
<keyword evidence="1" id="KW-0472">Membrane</keyword>
<feature type="transmembrane region" description="Helical" evidence="1">
    <location>
        <begin position="186"/>
        <end position="211"/>
    </location>
</feature>
<comment type="caution">
    <text evidence="2">The sequence shown here is derived from an EMBL/GenBank/DDBJ whole genome shotgun (WGS) entry which is preliminary data.</text>
</comment>
<dbReference type="Proteomes" id="UP000275048">
    <property type="component" value="Unassembled WGS sequence"/>
</dbReference>
<feature type="transmembrane region" description="Helical" evidence="1">
    <location>
        <begin position="231"/>
        <end position="250"/>
    </location>
</feature>
<accession>A0A3M8AF06</accession>
<feature type="transmembrane region" description="Helical" evidence="1">
    <location>
        <begin position="67"/>
        <end position="90"/>
    </location>
</feature>
<dbReference type="RefSeq" id="WP_122936871.1">
    <property type="nucleotide sequence ID" value="NZ_JBHSNT010000003.1"/>
</dbReference>
<dbReference type="OrthoDB" id="4336274at2"/>
<feature type="transmembrane region" description="Helical" evidence="1">
    <location>
        <begin position="24"/>
        <end position="47"/>
    </location>
</feature>
<feature type="transmembrane region" description="Helical" evidence="1">
    <location>
        <begin position="121"/>
        <end position="147"/>
    </location>
</feature>
<gene>
    <name evidence="2" type="ORF">EDM22_09810</name>
</gene>
<keyword evidence="1" id="KW-0812">Transmembrane</keyword>
<keyword evidence="1" id="KW-1133">Transmembrane helix</keyword>
<reference evidence="2 3" key="1">
    <citation type="submission" date="2018-10" db="EMBL/GenBank/DDBJ databases">
        <title>Isolation, diversity and antibacterial activity of antinobacteria from the wheat rhizosphere soil.</title>
        <authorList>
            <person name="Sun T."/>
        </authorList>
    </citation>
    <scope>NUCLEOTIDE SEQUENCE [LARGE SCALE GENOMIC DNA]</scope>
    <source>
        <strain evidence="2 3">SJ-23</strain>
    </source>
</reference>
<feature type="transmembrane region" description="Helical" evidence="1">
    <location>
        <begin position="159"/>
        <end position="179"/>
    </location>
</feature>
<keyword evidence="3" id="KW-1185">Reference proteome</keyword>
<sequence length="257" mass="25890">MNGAFHGFGVALAFEARKAAASRVMLSITVLFLAGVTAIAVGMLLAAASGQEQVLAKLGPLAELDGWARLVGVVVQVTAAGGLGAFGIALSWMFGREFADGTVSALFALPVSRATIALAKLTVFGIWAAGVAVLLTAAIAVLGFAMGFGATDAAGLGEIARVPVLAALTALIAVPAAWAATIGRGLLPGIGATIVIMVVAQVLAVADFGTWLPIVAPALWAISPGSVPTEALLLVPTVPLVFGALCALSWRRLQLDR</sequence>
<dbReference type="Pfam" id="PF12730">
    <property type="entry name" value="ABC2_membrane_4"/>
    <property type="match status" value="1"/>
</dbReference>
<dbReference type="EMBL" id="RHHB01000015">
    <property type="protein sequence ID" value="RNB49739.1"/>
    <property type="molecule type" value="Genomic_DNA"/>
</dbReference>
<dbReference type="AlphaFoldDB" id="A0A3M8AF06"/>
<protein>
    <submittedName>
        <fullName evidence="2">ABC transporter permease</fullName>
    </submittedName>
</protein>
<evidence type="ECO:0000313" key="3">
    <source>
        <dbReference type="Proteomes" id="UP000275048"/>
    </source>
</evidence>
<name>A0A3M8AF06_9MICO</name>
<evidence type="ECO:0000256" key="1">
    <source>
        <dbReference type="SAM" id="Phobius"/>
    </source>
</evidence>